<keyword evidence="3" id="KW-0378">Hydrolase</keyword>
<dbReference type="InterPro" id="IPR044929">
    <property type="entry name" value="DNA/RNA_non-sp_Endonuclease_sf"/>
</dbReference>
<evidence type="ECO:0000256" key="1">
    <source>
        <dbReference type="SAM" id="SignalP"/>
    </source>
</evidence>
<gene>
    <name evidence="3" type="ORF">SHJJP9002_000254</name>
</gene>
<organism evidence="3 4">
    <name type="scientific">Staphylococcus casei</name>
    <dbReference type="NCBI Taxonomy" id="201828"/>
    <lineage>
        <taxon>Bacteria</taxon>
        <taxon>Bacillati</taxon>
        <taxon>Bacillota</taxon>
        <taxon>Bacilli</taxon>
        <taxon>Bacillales</taxon>
        <taxon>Staphylococcaceae</taxon>
        <taxon>Staphylococcus</taxon>
    </lineage>
</organism>
<evidence type="ECO:0000259" key="2">
    <source>
        <dbReference type="Pfam" id="PF13930"/>
    </source>
</evidence>
<dbReference type="PROSITE" id="PS51257">
    <property type="entry name" value="PROKAR_LIPOPROTEIN"/>
    <property type="match status" value="1"/>
</dbReference>
<feature type="domain" description="Type VII secretion system protein EssD-like" evidence="2">
    <location>
        <begin position="176"/>
        <end position="262"/>
    </location>
</feature>
<dbReference type="InterPro" id="IPR044927">
    <property type="entry name" value="Endonuclea_NS_2"/>
</dbReference>
<keyword evidence="3" id="KW-0540">Nuclease</keyword>
<accession>A0ABZ2W8G6</accession>
<dbReference type="Proteomes" id="UP001468345">
    <property type="component" value="Chromosome"/>
</dbReference>
<name>A0ABZ2W8G6_9STAP</name>
<evidence type="ECO:0000313" key="3">
    <source>
        <dbReference type="EMBL" id="WZG08379.1"/>
    </source>
</evidence>
<keyword evidence="3" id="KW-0255">Endonuclease</keyword>
<feature type="chain" id="PRO_5046410155" evidence="1">
    <location>
        <begin position="19"/>
        <end position="298"/>
    </location>
</feature>
<protein>
    <submittedName>
        <fullName evidence="3">DNA/RNA non-specific endonuclease</fullName>
    </submittedName>
</protein>
<reference evidence="3 4" key="1">
    <citation type="journal article" date="2024" name="ISME J.">
        <title>Staphylococcus epidermidis bacteriocin A37 kills natural competitors with a unique mechanism of action.</title>
        <authorList>
            <person name="Puls J.S."/>
            <person name="Winnerling B."/>
            <person name="Power J.J."/>
            <person name="Kruger A.M."/>
            <person name="Brajtenbach D."/>
            <person name="Johnson M."/>
            <person name="Bilici K."/>
            <person name="Camus L."/>
            <person name="Fliesswasser T."/>
            <person name="Schneider T."/>
            <person name="Sahl H.G."/>
            <person name="Ghosal D."/>
            <person name="Kubitscheck U."/>
            <person name="Heilbronner S."/>
            <person name="Grein F."/>
        </authorList>
    </citation>
    <scope>NUCLEOTIDE SEQUENCE [LARGE SCALE GENOMIC DNA]</scope>
    <source>
        <strain evidence="3 4">SCK7</strain>
    </source>
</reference>
<keyword evidence="4" id="KW-1185">Reference proteome</keyword>
<feature type="signal peptide" evidence="1">
    <location>
        <begin position="1"/>
        <end position="18"/>
    </location>
</feature>
<dbReference type="EMBL" id="CP133006">
    <property type="protein sequence ID" value="WZG08379.1"/>
    <property type="molecule type" value="Genomic_DNA"/>
</dbReference>
<evidence type="ECO:0000313" key="4">
    <source>
        <dbReference type="Proteomes" id="UP001468345"/>
    </source>
</evidence>
<proteinExistence type="predicted"/>
<dbReference type="Gene3D" id="3.40.570.10">
    <property type="entry name" value="Extracellular Endonuclease, subunit A"/>
    <property type="match status" value="1"/>
</dbReference>
<dbReference type="GO" id="GO:0004519">
    <property type="term" value="F:endonuclease activity"/>
    <property type="evidence" value="ECO:0007669"/>
    <property type="project" value="UniProtKB-KW"/>
</dbReference>
<dbReference type="RefSeq" id="WP_341636744.1">
    <property type="nucleotide sequence ID" value="NZ_CP133006.1"/>
</dbReference>
<keyword evidence="1" id="KW-0732">Signal</keyword>
<sequence>MKFIKVFLILILSAVILSGCDDNGHDVSLTDLKKWEKDIENVTHSVEQLVSSSTPDIKNTKEDQDLIGSETNNENYAYINNNKTELNTKDQKKLTEKGNHKFWVEYPDLDGQGRAGQVTALVTSDAVHSHSSKVIQRPSFAYGVHVAGEYQDGIYDPMKQTWKGEHSNNKILQLDGYRGYIYNKSHSLAWSLGGDMETHNLTLGTRAQNVGTNRDSEGGGMGYSETQIRNAIYDQPQTKVYYQITPVYKGKELIPRGSHVRAYSINDDGQTINLNVWVSNTQKGVNINYDNGTYTKIK</sequence>
<dbReference type="Pfam" id="PF13930">
    <property type="entry name" value="Endonuclea_NS_2"/>
    <property type="match status" value="1"/>
</dbReference>